<sequence>MRTFVILWLGQMASSIGSGMTYFSLTLWVWHLTESVTAIALIAFFFQLPQIGIALFSGILVDRVPRQLLLVLSDGVAAGCTLSVGLLAAAQHLQIWNLYCIAAIYGCFGHIQMLTYTTTVPLIVPKQQYLRANSMGSLVGSGAAIVAPALAGILYPKLGLSGITLIDLATFAIAISTVLLVRIPSSKNDSEPGSEEPRIEGIWQEITFGFRYIGSRLSLVSMVVVLSAFVFMSQLGEALYEPMILARTQGNAQVLGMAVAASGVGGVIGGLILSIWGGFRSQIRGMLIGFVGTGVSNMIFGMGQQPLIWFTAQFCASLHSPLVFSSYTAVWYAKVAPKLQGRVFAADHFIGLVIAAIASLLAGPLADQIFEPSLRSGGTLSSLVSPILGVGPGSGIALLYVIVSIGIIVLGVSGFAVQHLRNAEEIMPDYDDGQ</sequence>
<dbReference type="PANTHER" id="PTHR43266:SF2">
    <property type="entry name" value="MAJOR FACILITATOR SUPERFAMILY (MFS) PROFILE DOMAIN-CONTAINING PROTEIN"/>
    <property type="match status" value="1"/>
</dbReference>
<dbReference type="InterPro" id="IPR011701">
    <property type="entry name" value="MFS"/>
</dbReference>
<feature type="transmembrane region" description="Helical" evidence="7">
    <location>
        <begin position="308"/>
        <end position="332"/>
    </location>
</feature>
<reference evidence="8" key="1">
    <citation type="submission" date="2021-05" db="EMBL/GenBank/DDBJ databases">
        <authorList>
            <person name="Pietrasiak N."/>
            <person name="Ward R."/>
            <person name="Stajich J.E."/>
            <person name="Kurbessoian T."/>
        </authorList>
    </citation>
    <scope>NUCLEOTIDE SEQUENCE</scope>
    <source>
        <strain evidence="8">UHER 2000/2452</strain>
    </source>
</reference>
<evidence type="ECO:0000256" key="7">
    <source>
        <dbReference type="SAM" id="Phobius"/>
    </source>
</evidence>
<dbReference type="InterPro" id="IPR036259">
    <property type="entry name" value="MFS_trans_sf"/>
</dbReference>
<feature type="transmembrane region" description="Helical" evidence="7">
    <location>
        <begin position="161"/>
        <end position="181"/>
    </location>
</feature>
<accession>A0A951QDY9</accession>
<feature type="transmembrane region" description="Helical" evidence="7">
    <location>
        <begin position="39"/>
        <end position="61"/>
    </location>
</feature>
<keyword evidence="2" id="KW-0813">Transport</keyword>
<dbReference type="EMBL" id="JAHHHD010000025">
    <property type="protein sequence ID" value="MBW4660764.1"/>
    <property type="molecule type" value="Genomic_DNA"/>
</dbReference>
<feature type="transmembrane region" description="Helical" evidence="7">
    <location>
        <begin position="68"/>
        <end position="90"/>
    </location>
</feature>
<gene>
    <name evidence="8" type="ORF">KME15_18985</name>
</gene>
<comment type="subcellular location">
    <subcellularLocation>
        <location evidence="1">Cell membrane</location>
        <topology evidence="1">Multi-pass membrane protein</topology>
    </subcellularLocation>
</comment>
<dbReference type="Proteomes" id="UP000757435">
    <property type="component" value="Unassembled WGS sequence"/>
</dbReference>
<evidence type="ECO:0000256" key="4">
    <source>
        <dbReference type="ARBA" id="ARBA00022692"/>
    </source>
</evidence>
<dbReference type="Gene3D" id="1.20.1250.20">
    <property type="entry name" value="MFS general substrate transporter like domains"/>
    <property type="match status" value="1"/>
</dbReference>
<proteinExistence type="predicted"/>
<keyword evidence="5 7" id="KW-1133">Transmembrane helix</keyword>
<protein>
    <submittedName>
        <fullName evidence="8">MFS transporter</fullName>
    </submittedName>
</protein>
<feature type="transmembrane region" description="Helical" evidence="7">
    <location>
        <begin position="136"/>
        <end position="155"/>
    </location>
</feature>
<dbReference type="CDD" id="cd06173">
    <property type="entry name" value="MFS_MefA_like"/>
    <property type="match status" value="1"/>
</dbReference>
<dbReference type="GO" id="GO:0005886">
    <property type="term" value="C:plasma membrane"/>
    <property type="evidence" value="ECO:0007669"/>
    <property type="project" value="UniProtKB-SubCell"/>
</dbReference>
<comment type="caution">
    <text evidence="8">The sequence shown here is derived from an EMBL/GenBank/DDBJ whole genome shotgun (WGS) entry which is preliminary data.</text>
</comment>
<dbReference type="SUPFAM" id="SSF103473">
    <property type="entry name" value="MFS general substrate transporter"/>
    <property type="match status" value="1"/>
</dbReference>
<keyword evidence="6 7" id="KW-0472">Membrane</keyword>
<feature type="transmembrane region" description="Helical" evidence="7">
    <location>
        <begin position="344"/>
        <end position="366"/>
    </location>
</feature>
<evidence type="ECO:0000256" key="2">
    <source>
        <dbReference type="ARBA" id="ARBA00022448"/>
    </source>
</evidence>
<reference evidence="8" key="2">
    <citation type="journal article" date="2022" name="Microbiol. Resour. Announc.">
        <title>Metagenome Sequencing to Explore Phylogenomics of Terrestrial Cyanobacteria.</title>
        <authorList>
            <person name="Ward R.D."/>
            <person name="Stajich J.E."/>
            <person name="Johansen J.R."/>
            <person name="Huntemann M."/>
            <person name="Clum A."/>
            <person name="Foster B."/>
            <person name="Foster B."/>
            <person name="Roux S."/>
            <person name="Palaniappan K."/>
            <person name="Varghese N."/>
            <person name="Mukherjee S."/>
            <person name="Reddy T.B.K."/>
            <person name="Daum C."/>
            <person name="Copeland A."/>
            <person name="Chen I.A."/>
            <person name="Ivanova N.N."/>
            <person name="Kyrpides N.C."/>
            <person name="Shapiro N."/>
            <person name="Eloe-Fadrosh E.A."/>
            <person name="Pietrasiak N."/>
        </authorList>
    </citation>
    <scope>NUCLEOTIDE SEQUENCE</scope>
    <source>
        <strain evidence="8">UHER 2000/2452</strain>
    </source>
</reference>
<evidence type="ECO:0000256" key="3">
    <source>
        <dbReference type="ARBA" id="ARBA00022475"/>
    </source>
</evidence>
<dbReference type="PANTHER" id="PTHR43266">
    <property type="entry name" value="MACROLIDE-EFFLUX PROTEIN"/>
    <property type="match status" value="1"/>
</dbReference>
<organism evidence="8 9">
    <name type="scientific">Drouetiella hepatica Uher 2000/2452</name>
    <dbReference type="NCBI Taxonomy" id="904376"/>
    <lineage>
        <taxon>Bacteria</taxon>
        <taxon>Bacillati</taxon>
        <taxon>Cyanobacteriota</taxon>
        <taxon>Cyanophyceae</taxon>
        <taxon>Oculatellales</taxon>
        <taxon>Oculatellaceae</taxon>
        <taxon>Drouetiella</taxon>
    </lineage>
</organism>
<evidence type="ECO:0000256" key="5">
    <source>
        <dbReference type="ARBA" id="ARBA00022989"/>
    </source>
</evidence>
<feature type="transmembrane region" description="Helical" evidence="7">
    <location>
        <begin position="217"/>
        <end position="235"/>
    </location>
</feature>
<evidence type="ECO:0000256" key="6">
    <source>
        <dbReference type="ARBA" id="ARBA00023136"/>
    </source>
</evidence>
<dbReference type="AlphaFoldDB" id="A0A951QDY9"/>
<feature type="transmembrane region" description="Helical" evidence="7">
    <location>
        <begin position="283"/>
        <end position="302"/>
    </location>
</feature>
<keyword evidence="4 7" id="KW-0812">Transmembrane</keyword>
<feature type="transmembrane region" description="Helical" evidence="7">
    <location>
        <begin position="255"/>
        <end position="276"/>
    </location>
</feature>
<feature type="transmembrane region" description="Helical" evidence="7">
    <location>
        <begin position="396"/>
        <end position="417"/>
    </location>
</feature>
<dbReference type="Pfam" id="PF07690">
    <property type="entry name" value="MFS_1"/>
    <property type="match status" value="1"/>
</dbReference>
<keyword evidence="3" id="KW-1003">Cell membrane</keyword>
<feature type="transmembrane region" description="Helical" evidence="7">
    <location>
        <begin position="96"/>
        <end position="124"/>
    </location>
</feature>
<dbReference type="GO" id="GO:0022857">
    <property type="term" value="F:transmembrane transporter activity"/>
    <property type="evidence" value="ECO:0007669"/>
    <property type="project" value="InterPro"/>
</dbReference>
<evidence type="ECO:0000313" key="8">
    <source>
        <dbReference type="EMBL" id="MBW4660764.1"/>
    </source>
</evidence>
<evidence type="ECO:0000313" key="9">
    <source>
        <dbReference type="Proteomes" id="UP000757435"/>
    </source>
</evidence>
<name>A0A951QDY9_9CYAN</name>
<evidence type="ECO:0000256" key="1">
    <source>
        <dbReference type="ARBA" id="ARBA00004651"/>
    </source>
</evidence>